<dbReference type="OrthoDB" id="287672at2"/>
<dbReference type="KEGG" id="lrs:PX52LOC_07328"/>
<protein>
    <submittedName>
        <fullName evidence="5">GntR family transcriptional regulator</fullName>
    </submittedName>
</protein>
<name>A0A5C1AQD5_9BACT</name>
<reference evidence="6" key="1">
    <citation type="submission" date="2019-08" db="EMBL/GenBank/DDBJ databases">
        <title>Limnoglobus roseus gen. nov., sp. nov., a novel freshwater planctomycete with a giant genome from the family Gemmataceae.</title>
        <authorList>
            <person name="Kulichevskaya I.S."/>
            <person name="Naumoff D.G."/>
            <person name="Miroshnikov K."/>
            <person name="Ivanova A."/>
            <person name="Philippov D.A."/>
            <person name="Hakobyan A."/>
            <person name="Rijpstra I.C."/>
            <person name="Sinninghe Damste J.S."/>
            <person name="Liesack W."/>
            <person name="Dedysh S.N."/>
        </authorList>
    </citation>
    <scope>NUCLEOTIDE SEQUENCE [LARGE SCALE GENOMIC DNA]</scope>
    <source>
        <strain evidence="6">PX52</strain>
    </source>
</reference>
<dbReference type="PROSITE" id="PS50949">
    <property type="entry name" value="HTH_GNTR"/>
    <property type="match status" value="1"/>
</dbReference>
<evidence type="ECO:0000256" key="2">
    <source>
        <dbReference type="ARBA" id="ARBA00023125"/>
    </source>
</evidence>
<dbReference type="GO" id="GO:0003677">
    <property type="term" value="F:DNA binding"/>
    <property type="evidence" value="ECO:0007669"/>
    <property type="project" value="UniProtKB-KW"/>
</dbReference>
<dbReference type="EMBL" id="CP042425">
    <property type="protein sequence ID" value="QEL20236.1"/>
    <property type="molecule type" value="Genomic_DNA"/>
</dbReference>
<evidence type="ECO:0000259" key="4">
    <source>
        <dbReference type="PROSITE" id="PS50949"/>
    </source>
</evidence>
<keyword evidence="3" id="KW-0804">Transcription</keyword>
<sequence>MLADVFNGRLAAGQHLIGQKLADHYRVSQTPIREALITLAGIGVIDLLPNRGAVVRRMTEQDVREVCQIRRVLECEAVRTACGRVKPEAWADITKQVRDLQTKLGQQPGLQLVRQAKELDSQLHDAIAAACGNRLLAREIERLKLLFRAYRDASWVAVAARNEFHRLEAEAAEHLILLGHLHTENAPAAADAMATHITSGENYWTAAVFGHNKPD</sequence>
<keyword evidence="2" id="KW-0238">DNA-binding</keyword>
<dbReference type="AlphaFoldDB" id="A0A5C1AQD5"/>
<dbReference type="Gene3D" id="1.20.120.530">
    <property type="entry name" value="GntR ligand-binding domain-like"/>
    <property type="match status" value="1"/>
</dbReference>
<dbReference type="Proteomes" id="UP000324974">
    <property type="component" value="Chromosome"/>
</dbReference>
<dbReference type="SUPFAM" id="SSF48008">
    <property type="entry name" value="GntR ligand-binding domain-like"/>
    <property type="match status" value="1"/>
</dbReference>
<accession>A0A5C1AQD5</accession>
<evidence type="ECO:0000313" key="6">
    <source>
        <dbReference type="Proteomes" id="UP000324974"/>
    </source>
</evidence>
<gene>
    <name evidence="5" type="ORF">PX52LOC_07328</name>
</gene>
<evidence type="ECO:0000313" key="5">
    <source>
        <dbReference type="EMBL" id="QEL20236.1"/>
    </source>
</evidence>
<dbReference type="InterPro" id="IPR000524">
    <property type="entry name" value="Tscrpt_reg_HTH_GntR"/>
</dbReference>
<organism evidence="5 6">
    <name type="scientific">Limnoglobus roseus</name>
    <dbReference type="NCBI Taxonomy" id="2598579"/>
    <lineage>
        <taxon>Bacteria</taxon>
        <taxon>Pseudomonadati</taxon>
        <taxon>Planctomycetota</taxon>
        <taxon>Planctomycetia</taxon>
        <taxon>Gemmatales</taxon>
        <taxon>Gemmataceae</taxon>
        <taxon>Limnoglobus</taxon>
    </lineage>
</organism>
<dbReference type="GO" id="GO:0003700">
    <property type="term" value="F:DNA-binding transcription factor activity"/>
    <property type="evidence" value="ECO:0007669"/>
    <property type="project" value="InterPro"/>
</dbReference>
<dbReference type="Gene3D" id="1.10.10.10">
    <property type="entry name" value="Winged helix-like DNA-binding domain superfamily/Winged helix DNA-binding domain"/>
    <property type="match status" value="1"/>
</dbReference>
<evidence type="ECO:0000256" key="1">
    <source>
        <dbReference type="ARBA" id="ARBA00023015"/>
    </source>
</evidence>
<dbReference type="InterPro" id="IPR008920">
    <property type="entry name" value="TF_FadR/GntR_C"/>
</dbReference>
<dbReference type="InterPro" id="IPR036390">
    <property type="entry name" value="WH_DNA-bd_sf"/>
</dbReference>
<dbReference type="SUPFAM" id="SSF46785">
    <property type="entry name" value="Winged helix' DNA-binding domain"/>
    <property type="match status" value="1"/>
</dbReference>
<dbReference type="SMART" id="SM00895">
    <property type="entry name" value="FCD"/>
    <property type="match status" value="1"/>
</dbReference>
<proteinExistence type="predicted"/>
<dbReference type="PANTHER" id="PTHR43537:SF5">
    <property type="entry name" value="UXU OPERON TRANSCRIPTIONAL REGULATOR"/>
    <property type="match status" value="1"/>
</dbReference>
<dbReference type="Pfam" id="PF07729">
    <property type="entry name" value="FCD"/>
    <property type="match status" value="1"/>
</dbReference>
<evidence type="ECO:0000256" key="3">
    <source>
        <dbReference type="ARBA" id="ARBA00023163"/>
    </source>
</evidence>
<dbReference type="Pfam" id="PF00392">
    <property type="entry name" value="GntR"/>
    <property type="match status" value="1"/>
</dbReference>
<dbReference type="PANTHER" id="PTHR43537">
    <property type="entry name" value="TRANSCRIPTIONAL REGULATOR, GNTR FAMILY"/>
    <property type="match status" value="1"/>
</dbReference>
<dbReference type="InterPro" id="IPR011711">
    <property type="entry name" value="GntR_C"/>
</dbReference>
<feature type="domain" description="HTH gntR-type" evidence="4">
    <location>
        <begin position="1"/>
        <end position="58"/>
    </location>
</feature>
<keyword evidence="1" id="KW-0805">Transcription regulation</keyword>
<keyword evidence="6" id="KW-1185">Reference proteome</keyword>
<dbReference type="InterPro" id="IPR036388">
    <property type="entry name" value="WH-like_DNA-bd_sf"/>
</dbReference>